<dbReference type="InterPro" id="IPR006593">
    <property type="entry name" value="Cyt_b561/ferric_Rdtase_TM"/>
</dbReference>
<comment type="caution">
    <text evidence="10">The sequence shown here is derived from an EMBL/GenBank/DDBJ whole genome shotgun (WGS) entry which is preliminary data.</text>
</comment>
<dbReference type="Gene3D" id="1.20.120.1770">
    <property type="match status" value="1"/>
</dbReference>
<dbReference type="EMBL" id="CAXAMN010024795">
    <property type="protein sequence ID" value="CAK9090006.1"/>
    <property type="molecule type" value="Genomic_DNA"/>
</dbReference>
<keyword evidence="11" id="KW-1185">Reference proteome</keyword>
<dbReference type="Pfam" id="PF03188">
    <property type="entry name" value="Cytochrom_B561"/>
    <property type="match status" value="1"/>
</dbReference>
<feature type="domain" description="Cytochrome b561" evidence="9">
    <location>
        <begin position="348"/>
        <end position="471"/>
    </location>
</feature>
<organism evidence="10 11">
    <name type="scientific">Durusdinium trenchii</name>
    <dbReference type="NCBI Taxonomy" id="1381693"/>
    <lineage>
        <taxon>Eukaryota</taxon>
        <taxon>Sar</taxon>
        <taxon>Alveolata</taxon>
        <taxon>Dinophyceae</taxon>
        <taxon>Suessiales</taxon>
        <taxon>Symbiodiniaceae</taxon>
        <taxon>Durusdinium</taxon>
    </lineage>
</organism>
<dbReference type="Proteomes" id="UP001642484">
    <property type="component" value="Unassembled WGS sequence"/>
</dbReference>
<proteinExistence type="predicted"/>
<keyword evidence="4" id="KW-0249">Electron transport</keyword>
<keyword evidence="3 8" id="KW-0812">Transmembrane</keyword>
<keyword evidence="2" id="KW-0813">Transport</keyword>
<feature type="transmembrane region" description="Helical" evidence="8">
    <location>
        <begin position="478"/>
        <end position="495"/>
    </location>
</feature>
<evidence type="ECO:0000313" key="11">
    <source>
        <dbReference type="Proteomes" id="UP001642484"/>
    </source>
</evidence>
<dbReference type="Gene3D" id="1.25.40.10">
    <property type="entry name" value="Tetratricopeptide repeat domain"/>
    <property type="match status" value="3"/>
</dbReference>
<keyword evidence="6 8" id="KW-0472">Membrane</keyword>
<evidence type="ECO:0000256" key="3">
    <source>
        <dbReference type="ARBA" id="ARBA00022692"/>
    </source>
</evidence>
<gene>
    <name evidence="10" type="ORF">CCMP2556_LOCUS43273</name>
</gene>
<feature type="transmembrane region" description="Helical" evidence="8">
    <location>
        <begin position="378"/>
        <end position="397"/>
    </location>
</feature>
<feature type="transmembrane region" description="Helical" evidence="8">
    <location>
        <begin position="345"/>
        <end position="366"/>
    </location>
</feature>
<feature type="transmembrane region" description="Helical" evidence="8">
    <location>
        <begin position="455"/>
        <end position="472"/>
    </location>
</feature>
<feature type="repeat" description="PPR" evidence="7">
    <location>
        <begin position="134"/>
        <end position="168"/>
    </location>
</feature>
<dbReference type="InterPro" id="IPR002885">
    <property type="entry name" value="PPR_rpt"/>
</dbReference>
<evidence type="ECO:0000256" key="8">
    <source>
        <dbReference type="SAM" id="Phobius"/>
    </source>
</evidence>
<evidence type="ECO:0000256" key="4">
    <source>
        <dbReference type="ARBA" id="ARBA00022982"/>
    </source>
</evidence>
<evidence type="ECO:0000313" key="10">
    <source>
        <dbReference type="EMBL" id="CAK9090006.1"/>
    </source>
</evidence>
<name>A0ABP0QSC6_9DINO</name>
<evidence type="ECO:0000259" key="9">
    <source>
        <dbReference type="SMART" id="SM00665"/>
    </source>
</evidence>
<dbReference type="PANTHER" id="PTHR47938">
    <property type="entry name" value="RESPIRATORY COMPLEX I CHAPERONE (CIA84), PUTATIVE (AFU_ORTHOLOGUE AFUA_2G06020)-RELATED"/>
    <property type="match status" value="1"/>
</dbReference>
<evidence type="ECO:0000256" key="2">
    <source>
        <dbReference type="ARBA" id="ARBA00022448"/>
    </source>
</evidence>
<accession>A0ABP0QSC6</accession>
<evidence type="ECO:0000256" key="7">
    <source>
        <dbReference type="PROSITE-ProRule" id="PRU00708"/>
    </source>
</evidence>
<keyword evidence="5 8" id="KW-1133">Transmembrane helix</keyword>
<evidence type="ECO:0000256" key="5">
    <source>
        <dbReference type="ARBA" id="ARBA00022989"/>
    </source>
</evidence>
<evidence type="ECO:0000256" key="6">
    <source>
        <dbReference type="ARBA" id="ARBA00023136"/>
    </source>
</evidence>
<comment type="subcellular location">
    <subcellularLocation>
        <location evidence="1">Membrane</location>
    </subcellularLocation>
</comment>
<protein>
    <recommendedName>
        <fullName evidence="9">Cytochrome b561 domain-containing protein</fullName>
    </recommendedName>
</protein>
<dbReference type="Pfam" id="PF13041">
    <property type="entry name" value="PPR_2"/>
    <property type="match status" value="1"/>
</dbReference>
<feature type="transmembrane region" description="Helical" evidence="8">
    <location>
        <begin position="320"/>
        <end position="339"/>
    </location>
</feature>
<dbReference type="PANTHER" id="PTHR47938:SF35">
    <property type="entry name" value="PENTATRICOPEPTIDE REPEAT-CONTAINING PROTEIN 4, MITOCHONDRIAL-RELATED"/>
    <property type="match status" value="1"/>
</dbReference>
<dbReference type="InterPro" id="IPR011990">
    <property type="entry name" value="TPR-like_helical_dom_sf"/>
</dbReference>
<sequence length="513" mass="56103">MMMRMMKDRSLQPDAVCINAALSSLGASGQWHLALHVFDEVKRMAQLALSRGSPAARLLDVGVVNTAANACERSSQWRTALKLFHELCSRSMGLGIRPDTVTFNVAISSWGQGLHWKHALKILAHMRYWEKMPDEVTYSSAISACERSLQWMHALALLDMMRCQALPPNLLCYGAAVGAGDWRFAFQLLEAIKTERLEPTTICFNAAIAACGRSHEWQQALRLITQMPFAAPPNMITFNSTITSCERGTAWDIALALLEKVCIEVAMGAAPSSFLSLQREKPVWALCDFMGHHAASGFVPDPMILRPAAVKKLCASSVRLQVWGPAMAIFAVLAAVAVTPSWPVWFWYHPAAMLLGYVVLMGNATLVKKIGGLRATKIHGYLMGAASVAAAFGWYVIHSNKEAMGKPHITTWHGLSGLICLLSTFSMAVAGTGLLDPHIGMMKTSKTVRFFHRNAGRILIGSAFACSALGWSTVQKQALLPVVLFASPLLMFMKARSYFEQCGLRGTCTKGGW</sequence>
<dbReference type="Pfam" id="PF13812">
    <property type="entry name" value="PPR_3"/>
    <property type="match status" value="1"/>
</dbReference>
<evidence type="ECO:0000256" key="1">
    <source>
        <dbReference type="ARBA" id="ARBA00004370"/>
    </source>
</evidence>
<feature type="transmembrane region" description="Helical" evidence="8">
    <location>
        <begin position="409"/>
        <end position="435"/>
    </location>
</feature>
<dbReference type="PROSITE" id="PS51375">
    <property type="entry name" value="PPR"/>
    <property type="match status" value="1"/>
</dbReference>
<dbReference type="SMART" id="SM00665">
    <property type="entry name" value="B561"/>
    <property type="match status" value="1"/>
</dbReference>
<reference evidence="10 11" key="1">
    <citation type="submission" date="2024-02" db="EMBL/GenBank/DDBJ databases">
        <authorList>
            <person name="Chen Y."/>
            <person name="Shah S."/>
            <person name="Dougan E. K."/>
            <person name="Thang M."/>
            <person name="Chan C."/>
        </authorList>
    </citation>
    <scope>NUCLEOTIDE SEQUENCE [LARGE SCALE GENOMIC DNA]</scope>
</reference>